<accession>X0X2M5</accession>
<proteinExistence type="predicted"/>
<comment type="caution">
    <text evidence="1">The sequence shown here is derived from an EMBL/GenBank/DDBJ whole genome shotgun (WGS) entry which is preliminary data.</text>
</comment>
<dbReference type="EMBL" id="BARS01047919">
    <property type="protein sequence ID" value="GAG30893.1"/>
    <property type="molecule type" value="Genomic_DNA"/>
</dbReference>
<protein>
    <submittedName>
        <fullName evidence="1">Uncharacterized protein</fullName>
    </submittedName>
</protein>
<dbReference type="AlphaFoldDB" id="X0X2M5"/>
<reference evidence="1" key="1">
    <citation type="journal article" date="2014" name="Front. Microbiol.">
        <title>High frequency of phylogenetically diverse reductive dehalogenase-homologous genes in deep subseafloor sedimentary metagenomes.</title>
        <authorList>
            <person name="Kawai M."/>
            <person name="Futagami T."/>
            <person name="Toyoda A."/>
            <person name="Takaki Y."/>
            <person name="Nishi S."/>
            <person name="Hori S."/>
            <person name="Arai W."/>
            <person name="Tsubouchi T."/>
            <person name="Morono Y."/>
            <person name="Uchiyama I."/>
            <person name="Ito T."/>
            <person name="Fujiyama A."/>
            <person name="Inagaki F."/>
            <person name="Takami H."/>
        </authorList>
    </citation>
    <scope>NUCLEOTIDE SEQUENCE</scope>
    <source>
        <strain evidence="1">Expedition CK06-06</strain>
    </source>
</reference>
<gene>
    <name evidence="1" type="ORF">S01H1_71918</name>
</gene>
<evidence type="ECO:0000313" key="1">
    <source>
        <dbReference type="EMBL" id="GAG30893.1"/>
    </source>
</evidence>
<name>X0X2M5_9ZZZZ</name>
<sequence length="58" mass="7070">MDITLKELLEEWYKGINFMEEAAIRDPPSKHQAQVRYLQNKIHWLMDRVLKDEGKREK</sequence>
<organism evidence="1">
    <name type="scientific">marine sediment metagenome</name>
    <dbReference type="NCBI Taxonomy" id="412755"/>
    <lineage>
        <taxon>unclassified sequences</taxon>
        <taxon>metagenomes</taxon>
        <taxon>ecological metagenomes</taxon>
    </lineage>
</organism>